<dbReference type="OrthoDB" id="3399at2759"/>
<accession>A0A200QYJ4</accession>
<dbReference type="STRING" id="56857.A0A200QYJ4"/>
<evidence type="ECO:0000256" key="1">
    <source>
        <dbReference type="ARBA" id="ARBA00010630"/>
    </source>
</evidence>
<dbReference type="GO" id="GO:0005524">
    <property type="term" value="F:ATP binding"/>
    <property type="evidence" value="ECO:0007669"/>
    <property type="project" value="UniProtKB-KW"/>
</dbReference>
<reference evidence="12 13" key="1">
    <citation type="journal article" date="2017" name="Mol. Plant">
        <title>The Genome of Medicinal Plant Macleaya cordata Provides New Insights into Benzylisoquinoline Alkaloids Metabolism.</title>
        <authorList>
            <person name="Liu X."/>
            <person name="Liu Y."/>
            <person name="Huang P."/>
            <person name="Ma Y."/>
            <person name="Qing Z."/>
            <person name="Tang Q."/>
            <person name="Cao H."/>
            <person name="Cheng P."/>
            <person name="Zheng Y."/>
            <person name="Yuan Z."/>
            <person name="Zhou Y."/>
            <person name="Liu J."/>
            <person name="Tang Z."/>
            <person name="Zhuo Y."/>
            <person name="Zhang Y."/>
            <person name="Yu L."/>
            <person name="Huang J."/>
            <person name="Yang P."/>
            <person name="Peng Q."/>
            <person name="Zhang J."/>
            <person name="Jiang W."/>
            <person name="Zhang Z."/>
            <person name="Lin K."/>
            <person name="Ro D.K."/>
            <person name="Chen X."/>
            <person name="Xiong X."/>
            <person name="Shang Y."/>
            <person name="Huang S."/>
            <person name="Zeng J."/>
        </authorList>
    </citation>
    <scope>NUCLEOTIDE SEQUENCE [LARGE SCALE GENOMIC DNA]</scope>
    <source>
        <strain evidence="13">cv. BLH2017</strain>
        <tissue evidence="12">Root</tissue>
    </source>
</reference>
<evidence type="ECO:0000313" key="12">
    <source>
        <dbReference type="EMBL" id="OVA15526.1"/>
    </source>
</evidence>
<dbReference type="GO" id="GO:0000408">
    <property type="term" value="C:EKC/KEOPS complex"/>
    <property type="evidence" value="ECO:0007669"/>
    <property type="project" value="TreeGrafter"/>
</dbReference>
<comment type="catalytic activity">
    <reaction evidence="9">
        <text>L-threonyl-[protein] + ATP = O-phospho-L-threonyl-[protein] + ADP + H(+)</text>
        <dbReference type="Rhea" id="RHEA:46608"/>
        <dbReference type="Rhea" id="RHEA-COMP:11060"/>
        <dbReference type="Rhea" id="RHEA-COMP:11605"/>
        <dbReference type="ChEBI" id="CHEBI:15378"/>
        <dbReference type="ChEBI" id="CHEBI:30013"/>
        <dbReference type="ChEBI" id="CHEBI:30616"/>
        <dbReference type="ChEBI" id="CHEBI:61977"/>
        <dbReference type="ChEBI" id="CHEBI:456216"/>
        <dbReference type="EC" id="2.7.11.1"/>
    </reaction>
</comment>
<evidence type="ECO:0000259" key="11">
    <source>
        <dbReference type="PROSITE" id="PS50011"/>
    </source>
</evidence>
<dbReference type="Pfam" id="PF00069">
    <property type="entry name" value="Pkinase"/>
    <property type="match status" value="1"/>
</dbReference>
<dbReference type="InterPro" id="IPR008266">
    <property type="entry name" value="Tyr_kinase_AS"/>
</dbReference>
<dbReference type="PROSITE" id="PS00109">
    <property type="entry name" value="PROTEIN_KINASE_TYR"/>
    <property type="match status" value="1"/>
</dbReference>
<gene>
    <name evidence="12" type="ORF">BVC80_9035g51</name>
</gene>
<protein>
    <recommendedName>
        <fullName evidence="2">non-specific serine/threonine protein kinase</fullName>
        <ecNumber evidence="2">2.7.11.1</ecNumber>
    </recommendedName>
</protein>
<dbReference type="GO" id="GO:0008033">
    <property type="term" value="P:tRNA processing"/>
    <property type="evidence" value="ECO:0007669"/>
    <property type="project" value="UniProtKB-KW"/>
</dbReference>
<dbReference type="InParanoid" id="A0A200QYJ4"/>
<comment type="catalytic activity">
    <reaction evidence="10">
        <text>L-seryl-[protein] + ATP = O-phospho-L-seryl-[protein] + ADP + H(+)</text>
        <dbReference type="Rhea" id="RHEA:17989"/>
        <dbReference type="Rhea" id="RHEA-COMP:9863"/>
        <dbReference type="Rhea" id="RHEA-COMP:11604"/>
        <dbReference type="ChEBI" id="CHEBI:15378"/>
        <dbReference type="ChEBI" id="CHEBI:29999"/>
        <dbReference type="ChEBI" id="CHEBI:30616"/>
        <dbReference type="ChEBI" id="CHEBI:83421"/>
        <dbReference type="ChEBI" id="CHEBI:456216"/>
        <dbReference type="EC" id="2.7.11.1"/>
    </reaction>
</comment>
<evidence type="ECO:0000256" key="7">
    <source>
        <dbReference type="ARBA" id="ARBA00022777"/>
    </source>
</evidence>
<dbReference type="InterPro" id="IPR000719">
    <property type="entry name" value="Prot_kinase_dom"/>
</dbReference>
<dbReference type="PANTHER" id="PTHR12209">
    <property type="entry name" value="NON-SPECIFIC SERINE/THREONINE PROTEIN KINASE"/>
    <property type="match status" value="1"/>
</dbReference>
<keyword evidence="7 12" id="KW-0418">Kinase</keyword>
<dbReference type="NCBIfam" id="TIGR03724">
    <property type="entry name" value="arch_bud32"/>
    <property type="match status" value="1"/>
</dbReference>
<dbReference type="PANTHER" id="PTHR12209:SF0">
    <property type="entry name" value="EKC_KEOPS COMPLEX SUBUNIT TP53RK"/>
    <property type="match status" value="1"/>
</dbReference>
<evidence type="ECO:0000256" key="3">
    <source>
        <dbReference type="ARBA" id="ARBA00022527"/>
    </source>
</evidence>
<dbReference type="GO" id="GO:0070525">
    <property type="term" value="P:tRNA threonylcarbamoyladenosine metabolic process"/>
    <property type="evidence" value="ECO:0007669"/>
    <property type="project" value="TreeGrafter"/>
</dbReference>
<dbReference type="SUPFAM" id="SSF56112">
    <property type="entry name" value="Protein kinase-like (PK-like)"/>
    <property type="match status" value="1"/>
</dbReference>
<evidence type="ECO:0000256" key="8">
    <source>
        <dbReference type="ARBA" id="ARBA00022840"/>
    </source>
</evidence>
<dbReference type="FunFam" id="3.30.200.20:FF:000201">
    <property type="entry name" value="TP53-regulating kinase isoform X1"/>
    <property type="match status" value="1"/>
</dbReference>
<feature type="domain" description="Protein kinase" evidence="11">
    <location>
        <begin position="9"/>
        <end position="226"/>
    </location>
</feature>
<dbReference type="InterPro" id="IPR011009">
    <property type="entry name" value="Kinase-like_dom_sf"/>
</dbReference>
<evidence type="ECO:0000256" key="4">
    <source>
        <dbReference type="ARBA" id="ARBA00022679"/>
    </source>
</evidence>
<dbReference type="FunFam" id="1.10.510.10:FF:001708">
    <property type="entry name" value="Protein kinase superfamily protein"/>
    <property type="match status" value="1"/>
</dbReference>
<dbReference type="Gene3D" id="3.30.200.20">
    <property type="entry name" value="Phosphorylase Kinase, domain 1"/>
    <property type="match status" value="1"/>
</dbReference>
<dbReference type="EMBL" id="MVGT01000754">
    <property type="protein sequence ID" value="OVA15526.1"/>
    <property type="molecule type" value="Genomic_DNA"/>
</dbReference>
<keyword evidence="6" id="KW-0547">Nucleotide-binding</keyword>
<organism evidence="12 13">
    <name type="scientific">Macleaya cordata</name>
    <name type="common">Five-seeded plume-poppy</name>
    <name type="synonym">Bocconia cordata</name>
    <dbReference type="NCBI Taxonomy" id="56857"/>
    <lineage>
        <taxon>Eukaryota</taxon>
        <taxon>Viridiplantae</taxon>
        <taxon>Streptophyta</taxon>
        <taxon>Embryophyta</taxon>
        <taxon>Tracheophyta</taxon>
        <taxon>Spermatophyta</taxon>
        <taxon>Magnoliopsida</taxon>
        <taxon>Ranunculales</taxon>
        <taxon>Papaveraceae</taxon>
        <taxon>Papaveroideae</taxon>
        <taxon>Macleaya</taxon>
    </lineage>
</organism>
<dbReference type="InterPro" id="IPR022495">
    <property type="entry name" value="Bud32"/>
</dbReference>
<keyword evidence="13" id="KW-1185">Reference proteome</keyword>
<dbReference type="AlphaFoldDB" id="A0A200QYJ4"/>
<evidence type="ECO:0000256" key="2">
    <source>
        <dbReference type="ARBA" id="ARBA00012513"/>
    </source>
</evidence>
<name>A0A200QYJ4_MACCD</name>
<dbReference type="Proteomes" id="UP000195402">
    <property type="component" value="Unassembled WGS sequence"/>
</dbReference>
<comment type="similarity">
    <text evidence="1">Belongs to the protein kinase superfamily. BUD32 family.</text>
</comment>
<dbReference type="GO" id="GO:0004674">
    <property type="term" value="F:protein serine/threonine kinase activity"/>
    <property type="evidence" value="ECO:0007669"/>
    <property type="project" value="UniProtKB-KW"/>
</dbReference>
<keyword evidence="8" id="KW-0067">ATP-binding</keyword>
<evidence type="ECO:0000256" key="5">
    <source>
        <dbReference type="ARBA" id="ARBA00022694"/>
    </source>
</evidence>
<evidence type="ECO:0000256" key="6">
    <source>
        <dbReference type="ARBA" id="ARBA00022741"/>
    </source>
</evidence>
<dbReference type="OMA" id="NAMANYM"/>
<evidence type="ECO:0000313" key="13">
    <source>
        <dbReference type="Proteomes" id="UP000195402"/>
    </source>
</evidence>
<evidence type="ECO:0000256" key="9">
    <source>
        <dbReference type="ARBA" id="ARBA00047899"/>
    </source>
</evidence>
<comment type="caution">
    <text evidence="12">The sequence shown here is derived from an EMBL/GenBank/DDBJ whole genome shotgun (WGS) entry which is preliminary data.</text>
</comment>
<keyword evidence="3" id="KW-0723">Serine/threonine-protein kinase</keyword>
<evidence type="ECO:0000256" key="10">
    <source>
        <dbReference type="ARBA" id="ARBA00048679"/>
    </source>
</evidence>
<proteinExistence type="inferred from homology"/>
<dbReference type="PROSITE" id="PS50011">
    <property type="entry name" value="PROTEIN_KINASE_DOM"/>
    <property type="match status" value="1"/>
</dbReference>
<dbReference type="Gene3D" id="1.10.510.10">
    <property type="entry name" value="Transferase(Phosphotransferase) domain 1"/>
    <property type="match status" value="1"/>
</dbReference>
<keyword evidence="5" id="KW-0819">tRNA processing</keyword>
<dbReference type="EC" id="2.7.11.1" evidence="2"/>
<dbReference type="GO" id="GO:0005634">
    <property type="term" value="C:nucleus"/>
    <property type="evidence" value="ECO:0007669"/>
    <property type="project" value="TreeGrafter"/>
</dbReference>
<dbReference type="SMART" id="SM00220">
    <property type="entry name" value="S_TKc"/>
    <property type="match status" value="1"/>
</dbReference>
<dbReference type="GO" id="GO:0005829">
    <property type="term" value="C:cytosol"/>
    <property type="evidence" value="ECO:0007669"/>
    <property type="project" value="TreeGrafter"/>
</dbReference>
<dbReference type="FunCoup" id="A0A200QYJ4">
    <property type="interactions" value="2952"/>
</dbReference>
<keyword evidence="4" id="KW-0808">Transferase</keyword>
<sequence>MDIKQDGEEGSLVLLKQGAEARVFESTFMGRRSVVKERFSKKYRHPSLDSKLTLKRLNAEARCMTKARGLGVYTPVLYAVDPVLHTLTFEYVEGRAVKDVLLHFGLHGVIAEQMESFAKQIGNAIAKIHDGGLIHGDLTTSNMLLRNDTNQLVLIDFGLSFTSTLAEDKAVDLYVLERALLSMHSSCGNVMDRILTSYRKSTKQWSSTFNKLAQVRLRGRKRVMIG</sequence>